<dbReference type="Proteomes" id="UP000054805">
    <property type="component" value="Unassembled WGS sequence"/>
</dbReference>
<gene>
    <name evidence="1" type="ORF">T4B_9056</name>
</gene>
<protein>
    <submittedName>
        <fullName evidence="1">Uncharacterized protein</fullName>
    </submittedName>
</protein>
<reference evidence="1 2" key="1">
    <citation type="submission" date="2015-01" db="EMBL/GenBank/DDBJ databases">
        <title>Evolution of Trichinella species and genotypes.</title>
        <authorList>
            <person name="Korhonen P.K."/>
            <person name="Edoardo P."/>
            <person name="Giuseppe L.R."/>
            <person name="Gasser R.B."/>
        </authorList>
    </citation>
    <scope>NUCLEOTIDE SEQUENCE [LARGE SCALE GENOMIC DNA]</scope>
    <source>
        <strain evidence="1">ISS588</strain>
    </source>
</reference>
<organism evidence="1 2">
    <name type="scientific">Trichinella pseudospiralis</name>
    <name type="common">Parasitic roundworm</name>
    <dbReference type="NCBI Taxonomy" id="6337"/>
    <lineage>
        <taxon>Eukaryota</taxon>
        <taxon>Metazoa</taxon>
        <taxon>Ecdysozoa</taxon>
        <taxon>Nematoda</taxon>
        <taxon>Enoplea</taxon>
        <taxon>Dorylaimia</taxon>
        <taxon>Trichinellida</taxon>
        <taxon>Trichinellidae</taxon>
        <taxon>Trichinella</taxon>
    </lineage>
</organism>
<sequence length="39" mass="4731">MGCCILAIFQLYVVPNDYILKRITYAEERKIRIEQHFEL</sequence>
<keyword evidence="2" id="KW-1185">Reference proteome</keyword>
<evidence type="ECO:0000313" key="1">
    <source>
        <dbReference type="EMBL" id="KRZ00151.1"/>
    </source>
</evidence>
<accession>A0A0V1GPB7</accession>
<evidence type="ECO:0000313" key="2">
    <source>
        <dbReference type="Proteomes" id="UP000054805"/>
    </source>
</evidence>
<name>A0A0V1GPB7_TRIPS</name>
<dbReference type="AlphaFoldDB" id="A0A0V1GPB7"/>
<dbReference type="EMBL" id="JYDS01000915">
    <property type="protein sequence ID" value="KRZ00151.1"/>
    <property type="molecule type" value="Genomic_DNA"/>
</dbReference>
<comment type="caution">
    <text evidence="1">The sequence shown here is derived from an EMBL/GenBank/DDBJ whole genome shotgun (WGS) entry which is preliminary data.</text>
</comment>
<proteinExistence type="predicted"/>